<dbReference type="Pfam" id="PF07715">
    <property type="entry name" value="Plug"/>
    <property type="match status" value="1"/>
</dbReference>
<evidence type="ECO:0000256" key="2">
    <source>
        <dbReference type="ARBA" id="ARBA00022448"/>
    </source>
</evidence>
<evidence type="ECO:0000259" key="12">
    <source>
        <dbReference type="Pfam" id="PF00593"/>
    </source>
</evidence>
<dbReference type="Pfam" id="PF00593">
    <property type="entry name" value="TonB_dep_Rec_b-barrel"/>
    <property type="match status" value="1"/>
</dbReference>
<evidence type="ECO:0000256" key="7">
    <source>
        <dbReference type="ARBA" id="ARBA00023136"/>
    </source>
</evidence>
<comment type="subcellular location">
    <subcellularLocation>
        <location evidence="1 10">Cell outer membrane</location>
        <topology evidence="1 10">Multi-pass membrane protein</topology>
    </subcellularLocation>
</comment>
<protein>
    <submittedName>
        <fullName evidence="14">TonB-dependent receptor</fullName>
    </submittedName>
</protein>
<keyword evidence="2 10" id="KW-0813">Transport</keyword>
<dbReference type="PANTHER" id="PTHR30069:SF29">
    <property type="entry name" value="HEMOGLOBIN AND HEMOGLOBIN-HAPTOGLOBIN-BINDING PROTEIN 1-RELATED"/>
    <property type="match status" value="1"/>
</dbReference>
<keyword evidence="5" id="KW-0732">Signal</keyword>
<dbReference type="Gene3D" id="2.40.170.20">
    <property type="entry name" value="TonB-dependent receptor, beta-barrel domain"/>
    <property type="match status" value="1"/>
</dbReference>
<dbReference type="InterPro" id="IPR000531">
    <property type="entry name" value="Beta-barrel_TonB"/>
</dbReference>
<keyword evidence="6 11" id="KW-0798">TonB box</keyword>
<dbReference type="InterPro" id="IPR039426">
    <property type="entry name" value="TonB-dep_rcpt-like"/>
</dbReference>
<dbReference type="InterPro" id="IPR037066">
    <property type="entry name" value="Plug_dom_sf"/>
</dbReference>
<feature type="domain" description="TonB-dependent receptor plug" evidence="13">
    <location>
        <begin position="84"/>
        <end position="182"/>
    </location>
</feature>
<comment type="similarity">
    <text evidence="10 11">Belongs to the TonB-dependent receptor family.</text>
</comment>
<dbReference type="GO" id="GO:0044718">
    <property type="term" value="P:siderophore transmembrane transport"/>
    <property type="evidence" value="ECO:0007669"/>
    <property type="project" value="TreeGrafter"/>
</dbReference>
<evidence type="ECO:0000256" key="11">
    <source>
        <dbReference type="RuleBase" id="RU003357"/>
    </source>
</evidence>
<dbReference type="Gene3D" id="2.170.130.10">
    <property type="entry name" value="TonB-dependent receptor, plug domain"/>
    <property type="match status" value="1"/>
</dbReference>
<evidence type="ECO:0000313" key="14">
    <source>
        <dbReference type="EMBL" id="HGZ42674.1"/>
    </source>
</evidence>
<dbReference type="GO" id="GO:0015344">
    <property type="term" value="F:siderophore uptake transmembrane transporter activity"/>
    <property type="evidence" value="ECO:0007669"/>
    <property type="project" value="TreeGrafter"/>
</dbReference>
<dbReference type="PANTHER" id="PTHR30069">
    <property type="entry name" value="TONB-DEPENDENT OUTER MEMBRANE RECEPTOR"/>
    <property type="match status" value="1"/>
</dbReference>
<keyword evidence="7 10" id="KW-0472">Membrane</keyword>
<dbReference type="InterPro" id="IPR012910">
    <property type="entry name" value="Plug_dom"/>
</dbReference>
<keyword evidence="9 10" id="KW-0998">Cell outer membrane</keyword>
<evidence type="ECO:0000256" key="5">
    <source>
        <dbReference type="ARBA" id="ARBA00022729"/>
    </source>
</evidence>
<organism evidence="14">
    <name type="scientific">Eiseniibacteriota bacterium</name>
    <dbReference type="NCBI Taxonomy" id="2212470"/>
    <lineage>
        <taxon>Bacteria</taxon>
        <taxon>Candidatus Eiseniibacteriota</taxon>
    </lineage>
</organism>
<dbReference type="AlphaFoldDB" id="A0A832I049"/>
<sequence>MGPNGYEGFADGRRSGASARPRFVWVLLLAAAAALISPAAVRAGSAADSAAAPKARGVADTVTVLPEVRIDAQRTLDAGRATTTTVRLDRARLARFLPGTASDAILSVPGVDLVKTGPWASRISVRGLAGDRVLVLVDGVRVNGVRGHGAQSSLVAVDRLDAVELQPGASSAQFGSDAMGGVVNFVTHRSLLDTRDGATLTLQGRGSSPDGAWGQSARLRVIGQRFGWELAGGTGGLEALVTPQGRVRNSGNREENFAARLNARLGGTLLDYEHARNAATDIGLPAFSDDNGSTGRYPLQSRVADRFELNRAGHGLVPDARLLAVYQTTRTEFEETTVAPYRVRGRVVGTVTTEAEDRVRTHGFELQPTLRWPGAANLRVSGGYRRESSRGPRTTDATTRNTLGQIIPNPADTVQLGESMPPAWRESWSAAAFAAPVVRGFRFESGVRYDRLTSHADSTPVSHTRRLDVTDERISVEGGIARPLGRVEPYLHAASGFRAPNLEERYYHDEIHAGMTVFGNEDLVAERSVSAEIGVRASQLGPLHNGRLSVYRSNVEDMITIQYLDMLYGRPRFQYRNVKEARIEGLEAAVQMRLGAVQLGLNATAPRAVDRSTGKRLTDAGTARATVDLTVPVSRVVPNGLLSFRVRWNDAVVSDDTTLARPAFSTTAVELTTMFSGMRATFAVRNLFNHAYREPLSFIDEAGRVYALSVRRDFNLGTSFLKRRAPQP</sequence>
<name>A0A832I049_UNCEI</name>
<comment type="caution">
    <text evidence="14">The sequence shown here is derived from an EMBL/GenBank/DDBJ whole genome shotgun (WGS) entry which is preliminary data.</text>
</comment>
<evidence type="ECO:0000256" key="4">
    <source>
        <dbReference type="ARBA" id="ARBA00022692"/>
    </source>
</evidence>
<evidence type="ECO:0000256" key="1">
    <source>
        <dbReference type="ARBA" id="ARBA00004571"/>
    </source>
</evidence>
<evidence type="ECO:0000256" key="9">
    <source>
        <dbReference type="ARBA" id="ARBA00023237"/>
    </source>
</evidence>
<accession>A0A832I049</accession>
<dbReference type="InterPro" id="IPR036942">
    <property type="entry name" value="Beta-barrel_TonB_sf"/>
</dbReference>
<dbReference type="EMBL" id="DSQF01000008">
    <property type="protein sequence ID" value="HGZ42674.1"/>
    <property type="molecule type" value="Genomic_DNA"/>
</dbReference>
<evidence type="ECO:0000256" key="10">
    <source>
        <dbReference type="PROSITE-ProRule" id="PRU01360"/>
    </source>
</evidence>
<keyword evidence="4 10" id="KW-0812">Transmembrane</keyword>
<evidence type="ECO:0000256" key="6">
    <source>
        <dbReference type="ARBA" id="ARBA00023077"/>
    </source>
</evidence>
<feature type="domain" description="TonB-dependent receptor-like beta-barrel" evidence="12">
    <location>
        <begin position="441"/>
        <end position="687"/>
    </location>
</feature>
<dbReference type="GO" id="GO:0009279">
    <property type="term" value="C:cell outer membrane"/>
    <property type="evidence" value="ECO:0007669"/>
    <property type="project" value="UniProtKB-SubCell"/>
</dbReference>
<keyword evidence="8 14" id="KW-0675">Receptor</keyword>
<keyword evidence="3 10" id="KW-1134">Transmembrane beta strand</keyword>
<evidence type="ECO:0000256" key="8">
    <source>
        <dbReference type="ARBA" id="ARBA00023170"/>
    </source>
</evidence>
<dbReference type="SUPFAM" id="SSF56935">
    <property type="entry name" value="Porins"/>
    <property type="match status" value="1"/>
</dbReference>
<proteinExistence type="inferred from homology"/>
<dbReference type="PROSITE" id="PS52016">
    <property type="entry name" value="TONB_DEPENDENT_REC_3"/>
    <property type="match status" value="1"/>
</dbReference>
<gene>
    <name evidence="14" type="ORF">ENR23_04470</name>
</gene>
<reference evidence="14" key="1">
    <citation type="journal article" date="2020" name="mSystems">
        <title>Genome- and Community-Level Interaction Insights into Carbon Utilization and Element Cycling Functions of Hydrothermarchaeota in Hydrothermal Sediment.</title>
        <authorList>
            <person name="Zhou Z."/>
            <person name="Liu Y."/>
            <person name="Xu W."/>
            <person name="Pan J."/>
            <person name="Luo Z.H."/>
            <person name="Li M."/>
        </authorList>
    </citation>
    <scope>NUCLEOTIDE SEQUENCE [LARGE SCALE GENOMIC DNA]</scope>
    <source>
        <strain evidence="14">SpSt-381</strain>
    </source>
</reference>
<evidence type="ECO:0000256" key="3">
    <source>
        <dbReference type="ARBA" id="ARBA00022452"/>
    </source>
</evidence>
<evidence type="ECO:0000259" key="13">
    <source>
        <dbReference type="Pfam" id="PF07715"/>
    </source>
</evidence>